<evidence type="ECO:0000259" key="2">
    <source>
        <dbReference type="Pfam" id="PF08241"/>
    </source>
</evidence>
<dbReference type="AlphaFoldDB" id="A0A4Z1CL63"/>
<dbReference type="GO" id="GO:0032259">
    <property type="term" value="P:methylation"/>
    <property type="evidence" value="ECO:0007669"/>
    <property type="project" value="UniProtKB-KW"/>
</dbReference>
<dbReference type="Gene3D" id="3.40.50.150">
    <property type="entry name" value="Vaccinia Virus protein VP39"/>
    <property type="match status" value="1"/>
</dbReference>
<dbReference type="InterPro" id="IPR013216">
    <property type="entry name" value="Methyltransf_11"/>
</dbReference>
<evidence type="ECO:0000256" key="1">
    <source>
        <dbReference type="SAM" id="MobiDB-lite"/>
    </source>
</evidence>
<name>A0A4Z1CL63_9ACTN</name>
<evidence type="ECO:0000313" key="4">
    <source>
        <dbReference type="Proteomes" id="UP000297496"/>
    </source>
</evidence>
<feature type="compositionally biased region" description="Low complexity" evidence="1">
    <location>
        <begin position="89"/>
        <end position="98"/>
    </location>
</feature>
<dbReference type="Pfam" id="PF08241">
    <property type="entry name" value="Methyltransf_11"/>
    <property type="match status" value="1"/>
</dbReference>
<dbReference type="CDD" id="cd02440">
    <property type="entry name" value="AdoMet_MTases"/>
    <property type="match status" value="1"/>
</dbReference>
<dbReference type="GO" id="GO:0008757">
    <property type="term" value="F:S-adenosylmethionine-dependent methyltransferase activity"/>
    <property type="evidence" value="ECO:0007669"/>
    <property type="project" value="InterPro"/>
</dbReference>
<feature type="compositionally biased region" description="Polar residues" evidence="1">
    <location>
        <begin position="14"/>
        <end position="27"/>
    </location>
</feature>
<accession>A0A4Z1CL63</accession>
<dbReference type="PANTHER" id="PTHR43861">
    <property type="entry name" value="TRANS-ACONITATE 2-METHYLTRANSFERASE-RELATED"/>
    <property type="match status" value="1"/>
</dbReference>
<feature type="domain" description="Methyltransferase type 11" evidence="2">
    <location>
        <begin position="199"/>
        <end position="287"/>
    </location>
</feature>
<proteinExistence type="predicted"/>
<gene>
    <name evidence="3" type="ORF">EXE59_16785</name>
</gene>
<reference evidence="3 4" key="1">
    <citation type="submission" date="2019-04" db="EMBL/GenBank/DDBJ databases">
        <title>Three New Species of Nocardioides, Nocardioides euryhalodurans sp. nov., Nocardioides seonyuensis sp. nov. and Nocardioides eburneoflavus sp. nov. Isolated from Soil.</title>
        <authorList>
            <person name="Roh S.G."/>
            <person name="Lee C."/>
            <person name="Kim M.-K."/>
            <person name="Kim S.B."/>
        </authorList>
    </citation>
    <scope>NUCLEOTIDE SEQUENCE [LARGE SCALE GENOMIC DNA]</scope>
    <source>
        <strain evidence="3 4">MMS17-SY213</strain>
    </source>
</reference>
<evidence type="ECO:0000313" key="3">
    <source>
        <dbReference type="EMBL" id="TGN65430.1"/>
    </source>
</evidence>
<dbReference type="Proteomes" id="UP000297496">
    <property type="component" value="Unassembled WGS sequence"/>
</dbReference>
<feature type="region of interest" description="Disordered" evidence="1">
    <location>
        <begin position="14"/>
        <end position="34"/>
    </location>
</feature>
<dbReference type="InterPro" id="IPR029063">
    <property type="entry name" value="SAM-dependent_MTases_sf"/>
</dbReference>
<organism evidence="3 4">
    <name type="scientific">Nocardioides eburneiflavus</name>
    <dbReference type="NCBI Taxonomy" id="2518372"/>
    <lineage>
        <taxon>Bacteria</taxon>
        <taxon>Bacillati</taxon>
        <taxon>Actinomycetota</taxon>
        <taxon>Actinomycetes</taxon>
        <taxon>Propionibacteriales</taxon>
        <taxon>Nocardioidaceae</taxon>
        <taxon>Nocardioides</taxon>
    </lineage>
</organism>
<keyword evidence="4" id="KW-1185">Reference proteome</keyword>
<sequence>MSFFAAVDVIPRTVPSSAQQNSATNGAPSPAMGSSCCDPGTVNDAAVWIDSGGCRSAQRAARTSWSAAARSSAALRSRIADSTSEAERSSATPRAPAARPSIMCSILGEPTDNAHRPERRLWTGSWWVSIRRSSLAGSSTSEERGVVWRLAAPEPVGSRLVAEALWTGVARAYARSFAGLCAGAIPTLVDGLPSGSRLLDVGCGTGALVQAARRAGHEALGVEPDPEMADLAGDALDDDVVVGGLPDLPHADDGFDVVTANFVLNHVDDPRAAARELARVGAPGGVVRASIWGSTPPPQAEMWSSLLDTAGAVRPSPSRLPADRDFERSPHGLAGILGEAGLAVTHAGTTSWTWRVAPADLWAGLTSVGNFGVLWRAQSADVQARLRTAYDGLRTGDDFAFDVECVVAEARVPRS</sequence>
<feature type="region of interest" description="Disordered" evidence="1">
    <location>
        <begin position="77"/>
        <end position="98"/>
    </location>
</feature>
<protein>
    <submittedName>
        <fullName evidence="3">Class I SAM-dependent methyltransferase</fullName>
    </submittedName>
</protein>
<comment type="caution">
    <text evidence="3">The sequence shown here is derived from an EMBL/GenBank/DDBJ whole genome shotgun (WGS) entry which is preliminary data.</text>
</comment>
<dbReference type="OrthoDB" id="448116at2"/>
<keyword evidence="3" id="KW-0489">Methyltransferase</keyword>
<dbReference type="EMBL" id="SRRO01000001">
    <property type="protein sequence ID" value="TGN65430.1"/>
    <property type="molecule type" value="Genomic_DNA"/>
</dbReference>
<dbReference type="SUPFAM" id="SSF53335">
    <property type="entry name" value="S-adenosyl-L-methionine-dependent methyltransferases"/>
    <property type="match status" value="1"/>
</dbReference>
<keyword evidence="3" id="KW-0808">Transferase</keyword>